<name>A0A369QQ24_9BACT</name>
<accession>A0A369QQ24</accession>
<dbReference type="SUPFAM" id="SSF53218">
    <property type="entry name" value="Molybdenum cofactor biosynthesis proteins"/>
    <property type="match status" value="1"/>
</dbReference>
<evidence type="ECO:0000313" key="3">
    <source>
        <dbReference type="Proteomes" id="UP000253919"/>
    </source>
</evidence>
<gene>
    <name evidence="2" type="ORF">AHMF7616_05121</name>
</gene>
<dbReference type="InterPro" id="IPR050101">
    <property type="entry name" value="CinA"/>
</dbReference>
<dbReference type="Proteomes" id="UP000253919">
    <property type="component" value="Unassembled WGS sequence"/>
</dbReference>
<dbReference type="PANTHER" id="PTHR13939">
    <property type="entry name" value="NICOTINAMIDE-NUCLEOTIDE AMIDOHYDROLASE PNCC"/>
    <property type="match status" value="1"/>
</dbReference>
<evidence type="ECO:0000313" key="2">
    <source>
        <dbReference type="EMBL" id="RDC66490.1"/>
    </source>
</evidence>
<organism evidence="2 3">
    <name type="scientific">Adhaeribacter pallidiroseus</name>
    <dbReference type="NCBI Taxonomy" id="2072847"/>
    <lineage>
        <taxon>Bacteria</taxon>
        <taxon>Pseudomonadati</taxon>
        <taxon>Bacteroidota</taxon>
        <taxon>Cytophagia</taxon>
        <taxon>Cytophagales</taxon>
        <taxon>Hymenobacteraceae</taxon>
        <taxon>Adhaeribacter</taxon>
    </lineage>
</organism>
<reference evidence="2 3" key="1">
    <citation type="submission" date="2018-04" db="EMBL/GenBank/DDBJ databases">
        <title>Adhaeribacter sp. HMF7616 genome sequencing and assembly.</title>
        <authorList>
            <person name="Kang H."/>
            <person name="Kang J."/>
            <person name="Cha I."/>
            <person name="Kim H."/>
            <person name="Joh K."/>
        </authorList>
    </citation>
    <scope>NUCLEOTIDE SEQUENCE [LARGE SCALE GENOMIC DNA]</scope>
    <source>
        <strain evidence="2 3">HMF7616</strain>
    </source>
</reference>
<dbReference type="PANTHER" id="PTHR13939:SF0">
    <property type="entry name" value="NMN AMIDOHYDROLASE-LIKE PROTEIN YFAY"/>
    <property type="match status" value="1"/>
</dbReference>
<comment type="caution">
    <text evidence="2">The sequence shown here is derived from an EMBL/GenBank/DDBJ whole genome shotgun (WGS) entry which is preliminary data.</text>
</comment>
<dbReference type="EMBL" id="QASA01000001">
    <property type="protein sequence ID" value="RDC66490.1"/>
    <property type="molecule type" value="Genomic_DNA"/>
</dbReference>
<keyword evidence="3" id="KW-1185">Reference proteome</keyword>
<sequence>MQKSNQTPNIVLAEIITIGDEILYGQVVDTNSAFMGAELGKIGIKVKQITSVSDDPTHIVQALDAARTRADVILITGGLGPTKDDLTKTTLAKYFNVGLKLDEQSLADVTEIFKNTVGK</sequence>
<proteinExistence type="predicted"/>
<dbReference type="InterPro" id="IPR001453">
    <property type="entry name" value="MoaB/Mog_dom"/>
</dbReference>
<dbReference type="EC" id="3.5.1.42" evidence="2"/>
<dbReference type="SMART" id="SM00852">
    <property type="entry name" value="MoCF_biosynth"/>
    <property type="match status" value="1"/>
</dbReference>
<feature type="domain" description="MoaB/Mog" evidence="1">
    <location>
        <begin position="14"/>
        <end position="119"/>
    </location>
</feature>
<dbReference type="AlphaFoldDB" id="A0A369QQ24"/>
<dbReference type="InterPro" id="IPR036425">
    <property type="entry name" value="MoaB/Mog-like_dom_sf"/>
</dbReference>
<evidence type="ECO:0000259" key="1">
    <source>
        <dbReference type="SMART" id="SM00852"/>
    </source>
</evidence>
<dbReference type="RefSeq" id="WP_317047632.1">
    <property type="nucleotide sequence ID" value="NZ_QASA01000001.1"/>
</dbReference>
<keyword evidence="2" id="KW-0378">Hydrolase</keyword>
<dbReference type="Gene3D" id="3.40.980.10">
    <property type="entry name" value="MoaB/Mog-like domain"/>
    <property type="match status" value="1"/>
</dbReference>
<dbReference type="Pfam" id="PF00994">
    <property type="entry name" value="MoCF_biosynth"/>
    <property type="match status" value="1"/>
</dbReference>
<protein>
    <submittedName>
        <fullName evidence="2">Nicotinamide-nucleotide amidase</fullName>
        <ecNumber evidence="2">3.5.1.42</ecNumber>
    </submittedName>
</protein>
<dbReference type="GO" id="GO:0019159">
    <property type="term" value="F:nicotinamide-nucleotide amidase activity"/>
    <property type="evidence" value="ECO:0007669"/>
    <property type="project" value="UniProtKB-EC"/>
</dbReference>